<protein>
    <submittedName>
        <fullName evidence="1">Uncharacterized protein</fullName>
    </submittedName>
</protein>
<sequence length="267" mass="29793">MSEGLHEAWDFENRVNRLRNELDEVPRLLGEVSDVMLSIGRSSLSMAPARSSERPLPGGRALALLGPVSEHATEGDDLPHPVTVLREIADAVREWQGERSVAGESMAAAVEFVKGAARWVVAHEELARWVELRLGQTLGLLRSLVGDVERVEPRTVDPSLIEDHMRALLDEAPGSYRMTPAEADHFWPGISDRIKAHRSRAKARAREESKRETRAAGEHVHVEPVYFALPDERGRYGADELADFHRVRGHVRTRREEEGSCTSEPAV</sequence>
<organism evidence="1 2">
    <name type="scientific">Brachybacterium paraconglomeratum</name>
    <dbReference type="NCBI Taxonomy" id="173362"/>
    <lineage>
        <taxon>Bacteria</taxon>
        <taxon>Bacillati</taxon>
        <taxon>Actinomycetota</taxon>
        <taxon>Actinomycetes</taxon>
        <taxon>Micrococcales</taxon>
        <taxon>Dermabacteraceae</taxon>
        <taxon>Brachybacterium</taxon>
    </lineage>
</organism>
<dbReference type="Proteomes" id="UP000274327">
    <property type="component" value="Unassembled WGS sequence"/>
</dbReference>
<gene>
    <name evidence="1" type="ORF">DS079_10995</name>
</gene>
<evidence type="ECO:0000313" key="1">
    <source>
        <dbReference type="EMBL" id="RRR18264.1"/>
    </source>
</evidence>
<proteinExistence type="predicted"/>
<evidence type="ECO:0000313" key="2">
    <source>
        <dbReference type="Proteomes" id="UP000274327"/>
    </source>
</evidence>
<name>A0A426SJA5_9MICO</name>
<dbReference type="AlphaFoldDB" id="A0A426SJA5"/>
<keyword evidence="2" id="KW-1185">Reference proteome</keyword>
<dbReference type="EMBL" id="QOCI01000008">
    <property type="protein sequence ID" value="RRR18264.1"/>
    <property type="molecule type" value="Genomic_DNA"/>
</dbReference>
<accession>A0A426SJA5</accession>
<comment type="caution">
    <text evidence="1">The sequence shown here is derived from an EMBL/GenBank/DDBJ whole genome shotgun (WGS) entry which is preliminary data.</text>
</comment>
<reference evidence="1 2" key="1">
    <citation type="submission" date="2018-07" db="EMBL/GenBank/DDBJ databases">
        <title>Brachybacteriurn paraconglorneratum KCTC 9916.</title>
        <authorList>
            <person name="Li Y."/>
        </authorList>
    </citation>
    <scope>NUCLEOTIDE SEQUENCE [LARGE SCALE GENOMIC DNA]</scope>
    <source>
        <strain evidence="1 2">KCTC 9916</strain>
    </source>
</reference>